<comment type="caution">
    <text evidence="2">The sequence shown here is derived from an EMBL/GenBank/DDBJ whole genome shotgun (WGS) entry which is preliminary data.</text>
</comment>
<evidence type="ECO:0000313" key="3">
    <source>
        <dbReference type="Proteomes" id="UP000823388"/>
    </source>
</evidence>
<dbReference type="AlphaFoldDB" id="A0A8T0N651"/>
<organism evidence="2 3">
    <name type="scientific">Panicum virgatum</name>
    <name type="common">Blackwell switchgrass</name>
    <dbReference type="NCBI Taxonomy" id="38727"/>
    <lineage>
        <taxon>Eukaryota</taxon>
        <taxon>Viridiplantae</taxon>
        <taxon>Streptophyta</taxon>
        <taxon>Embryophyta</taxon>
        <taxon>Tracheophyta</taxon>
        <taxon>Spermatophyta</taxon>
        <taxon>Magnoliopsida</taxon>
        <taxon>Liliopsida</taxon>
        <taxon>Poales</taxon>
        <taxon>Poaceae</taxon>
        <taxon>PACMAD clade</taxon>
        <taxon>Panicoideae</taxon>
        <taxon>Panicodae</taxon>
        <taxon>Paniceae</taxon>
        <taxon>Panicinae</taxon>
        <taxon>Panicum</taxon>
        <taxon>Panicum sect. Hiantes</taxon>
    </lineage>
</organism>
<evidence type="ECO:0000313" key="2">
    <source>
        <dbReference type="EMBL" id="KAG2544515.1"/>
    </source>
</evidence>
<reference evidence="2 3" key="1">
    <citation type="submission" date="2020-05" db="EMBL/GenBank/DDBJ databases">
        <title>WGS assembly of Panicum virgatum.</title>
        <authorList>
            <person name="Lovell J.T."/>
            <person name="Jenkins J."/>
            <person name="Shu S."/>
            <person name="Juenger T.E."/>
            <person name="Schmutz J."/>
        </authorList>
    </citation>
    <scope>NUCLEOTIDE SEQUENCE [LARGE SCALE GENOMIC DNA]</scope>
    <source>
        <strain evidence="3">cv. AP13</strain>
    </source>
</reference>
<accession>A0A8T0N651</accession>
<gene>
    <name evidence="2" type="ORF">PVAP13_9KG011800</name>
</gene>
<feature type="region of interest" description="Disordered" evidence="1">
    <location>
        <begin position="1"/>
        <end position="33"/>
    </location>
</feature>
<name>A0A8T0N651_PANVG</name>
<evidence type="ECO:0000256" key="1">
    <source>
        <dbReference type="SAM" id="MobiDB-lite"/>
    </source>
</evidence>
<proteinExistence type="predicted"/>
<sequence>MREDAASAGRKDRRFPHHPLEAMLRSTPSPGCGRTSTTWAMLSERYWSLRVLSATASRRRARRREGRCRRGDMAWRRAQRGRKRWQRADMLPIRSRSWSSWRRWWREEMFPNRSRMRWRRWRQR</sequence>
<dbReference type="Proteomes" id="UP000823388">
    <property type="component" value="Chromosome 9K"/>
</dbReference>
<protein>
    <submittedName>
        <fullName evidence="2">Uncharacterized protein</fullName>
    </submittedName>
</protein>
<keyword evidence="3" id="KW-1185">Reference proteome</keyword>
<dbReference type="EMBL" id="CM029053">
    <property type="protein sequence ID" value="KAG2544515.1"/>
    <property type="molecule type" value="Genomic_DNA"/>
</dbReference>